<comment type="caution">
    <text evidence="1">The sequence shown here is derived from an EMBL/GenBank/DDBJ whole genome shotgun (WGS) entry which is preliminary data.</text>
</comment>
<name>A0A327NIP3_9BACT</name>
<protein>
    <submittedName>
        <fullName evidence="1">Uncharacterized protein</fullName>
    </submittedName>
</protein>
<accession>A0A327NIP3</accession>
<reference evidence="1 2" key="1">
    <citation type="submission" date="2018-06" db="EMBL/GenBank/DDBJ databases">
        <title>Spirosoma sp. HMF3257 Genome sequencing and assembly.</title>
        <authorList>
            <person name="Kang H."/>
            <person name="Cha I."/>
            <person name="Kim H."/>
            <person name="Kang J."/>
            <person name="Joh K."/>
        </authorList>
    </citation>
    <scope>NUCLEOTIDE SEQUENCE [LARGE SCALE GENOMIC DNA]</scope>
    <source>
        <strain evidence="1 2">HMF3257</strain>
    </source>
</reference>
<sequence>MGMADLSTYPMPPLLLAWWYKLAREPKKIYGQASKLVEKIWYLLKRDRIGGLYTMTFLN</sequence>
<organism evidence="1 2">
    <name type="scientific">Spirosoma telluris</name>
    <dbReference type="NCBI Taxonomy" id="2183553"/>
    <lineage>
        <taxon>Bacteria</taxon>
        <taxon>Pseudomonadati</taxon>
        <taxon>Bacteroidota</taxon>
        <taxon>Cytophagia</taxon>
        <taxon>Cytophagales</taxon>
        <taxon>Cytophagaceae</taxon>
        <taxon>Spirosoma</taxon>
    </lineage>
</organism>
<dbReference type="EMBL" id="QLII01000001">
    <property type="protein sequence ID" value="RAI75027.1"/>
    <property type="molecule type" value="Genomic_DNA"/>
</dbReference>
<keyword evidence="2" id="KW-1185">Reference proteome</keyword>
<evidence type="ECO:0000313" key="2">
    <source>
        <dbReference type="Proteomes" id="UP000249016"/>
    </source>
</evidence>
<evidence type="ECO:0000313" key="1">
    <source>
        <dbReference type="EMBL" id="RAI75027.1"/>
    </source>
</evidence>
<dbReference type="AlphaFoldDB" id="A0A327NIP3"/>
<proteinExistence type="predicted"/>
<dbReference type="Proteomes" id="UP000249016">
    <property type="component" value="Unassembled WGS sequence"/>
</dbReference>
<gene>
    <name evidence="1" type="ORF">HMF3257_13785</name>
</gene>